<comment type="similarity">
    <text evidence="3 15">Belongs to the Cob(I)alamin adenosyltransferase family.</text>
</comment>
<evidence type="ECO:0000256" key="5">
    <source>
        <dbReference type="ARBA" id="ARBA00020963"/>
    </source>
</evidence>
<keyword evidence="7 15" id="KW-0808">Transferase</keyword>
<keyword evidence="9 15" id="KW-0067">ATP-binding</keyword>
<evidence type="ECO:0000256" key="1">
    <source>
        <dbReference type="ARBA" id="ARBA00004496"/>
    </source>
</evidence>
<accession>A0A1U9JSQ3</accession>
<evidence type="ECO:0000256" key="8">
    <source>
        <dbReference type="ARBA" id="ARBA00022741"/>
    </source>
</evidence>
<keyword evidence="6" id="KW-0963">Cytoplasm</keyword>
<evidence type="ECO:0000256" key="7">
    <source>
        <dbReference type="ARBA" id="ARBA00022679"/>
    </source>
</evidence>
<protein>
    <recommendedName>
        <fullName evidence="5 15">Corrinoid adenosyltransferase</fullName>
        <ecNumber evidence="4 15">2.5.1.17</ecNumber>
    </recommendedName>
    <alternativeName>
        <fullName evidence="10 15">Cob(II)alamin adenosyltransferase</fullName>
    </alternativeName>
    <alternativeName>
        <fullName evidence="12 15">Cob(II)yrinic acid a,c-diamide adenosyltransferase</fullName>
    </alternativeName>
    <alternativeName>
        <fullName evidence="11 15">Cobinamide/cobalamin adenosyltransferase</fullName>
    </alternativeName>
</protein>
<keyword evidence="15" id="KW-0169">Cobalamin biosynthesis</keyword>
<comment type="subcellular location">
    <subcellularLocation>
        <location evidence="1">Cytoplasm</location>
    </subcellularLocation>
</comment>
<evidence type="ECO:0000313" key="18">
    <source>
        <dbReference type="Proteomes" id="UP000188912"/>
    </source>
</evidence>
<evidence type="ECO:0000259" key="16">
    <source>
        <dbReference type="Pfam" id="PF01923"/>
    </source>
</evidence>
<name>A0A1U9JSQ3_9HYPH</name>
<dbReference type="NCBIfam" id="TIGR00636">
    <property type="entry name" value="PduO_Nterm"/>
    <property type="match status" value="1"/>
</dbReference>
<evidence type="ECO:0000313" key="17">
    <source>
        <dbReference type="EMBL" id="AQS40888.1"/>
    </source>
</evidence>
<evidence type="ECO:0000256" key="15">
    <source>
        <dbReference type="RuleBase" id="RU366026"/>
    </source>
</evidence>
<evidence type="ECO:0000256" key="13">
    <source>
        <dbReference type="ARBA" id="ARBA00048555"/>
    </source>
</evidence>
<dbReference type="GO" id="GO:0005737">
    <property type="term" value="C:cytoplasm"/>
    <property type="evidence" value="ECO:0007669"/>
    <property type="project" value="UniProtKB-SubCell"/>
</dbReference>
<dbReference type="InterPro" id="IPR016030">
    <property type="entry name" value="CblAdoTrfase-like"/>
</dbReference>
<evidence type="ECO:0000256" key="6">
    <source>
        <dbReference type="ARBA" id="ARBA00022490"/>
    </source>
</evidence>
<reference evidence="17 18" key="2">
    <citation type="journal article" date="2016" name="Sci. Rep.">
        <title>The genome of Rhizobiales bacteria in predatory ants reveals urease gene functions but no genes for nitrogen fixation.</title>
        <authorList>
            <person name="Neuvonen M.M."/>
            <person name="Tamarit D."/>
            <person name="Naslund K."/>
            <person name="Liebig J."/>
            <person name="Feldhaar H."/>
            <person name="Moran N.A."/>
            <person name="Guy L."/>
            <person name="Andersson S.G."/>
        </authorList>
    </citation>
    <scope>NUCLEOTIDE SEQUENCE [LARGE SCALE GENOMIC DNA]</scope>
    <source>
        <strain evidence="17 18">Hsal</strain>
    </source>
</reference>
<dbReference type="KEGG" id="thd:BHV28_01630"/>
<dbReference type="PANTHER" id="PTHR12213:SF0">
    <property type="entry name" value="CORRINOID ADENOSYLTRANSFERASE MMAB"/>
    <property type="match status" value="1"/>
</dbReference>
<dbReference type="InterPro" id="IPR036451">
    <property type="entry name" value="CblAdoTrfase-like_sf"/>
</dbReference>
<evidence type="ECO:0000256" key="9">
    <source>
        <dbReference type="ARBA" id="ARBA00022840"/>
    </source>
</evidence>
<organism evidence="17 18">
    <name type="scientific">Candidatus Tokpelaia hoelldobleri</name>
    <dbReference type="NCBI Taxonomy" id="1902579"/>
    <lineage>
        <taxon>Bacteria</taxon>
        <taxon>Pseudomonadati</taxon>
        <taxon>Pseudomonadota</taxon>
        <taxon>Alphaproteobacteria</taxon>
        <taxon>Hyphomicrobiales</taxon>
        <taxon>Candidatus Tokpelaia</taxon>
    </lineage>
</organism>
<evidence type="ECO:0000256" key="10">
    <source>
        <dbReference type="ARBA" id="ARBA00031529"/>
    </source>
</evidence>
<sequence length="198" mass="21467">MVKLNKIYTHSGDDGSTGLVGGARRRKDDLRVEAYGTVDETNAAIGMARLFSHEDAVLDTLLQRIQNELFDLGCDLATVQGTTKTGKASGEDLRIVPAQVVRLESEIDGLNENLAGLRSFVLPGGSALAAHLHLARTIARRAERVMVALNMREALNPAALRYINRLSDLLFVAARYANQQGANQQGEGDVLWVAGKTR</sequence>
<dbReference type="Proteomes" id="UP000188912">
    <property type="component" value="Chromosome"/>
</dbReference>
<comment type="catalytic activity">
    <reaction evidence="13 15">
        <text>2 cob(II)yrinate a,c diamide + reduced [electron-transfer flavoprotein] + 2 ATP = 2 adenosylcob(III)yrinate a,c-diamide + 2 triphosphate + oxidized [electron-transfer flavoprotein] + 3 H(+)</text>
        <dbReference type="Rhea" id="RHEA:11528"/>
        <dbReference type="Rhea" id="RHEA-COMP:10685"/>
        <dbReference type="Rhea" id="RHEA-COMP:10686"/>
        <dbReference type="ChEBI" id="CHEBI:15378"/>
        <dbReference type="ChEBI" id="CHEBI:18036"/>
        <dbReference type="ChEBI" id="CHEBI:30616"/>
        <dbReference type="ChEBI" id="CHEBI:57692"/>
        <dbReference type="ChEBI" id="CHEBI:58307"/>
        <dbReference type="ChEBI" id="CHEBI:58503"/>
        <dbReference type="ChEBI" id="CHEBI:58537"/>
        <dbReference type="EC" id="2.5.1.17"/>
    </reaction>
</comment>
<reference evidence="17 18" key="1">
    <citation type="journal article" date="2010" name="Science">
        <title>Genomic comparison of the ants Camponotus floridanus and Harpegnathos saltator.</title>
        <authorList>
            <person name="Bonasio R."/>
            <person name="Zhang G."/>
            <person name="Ye C."/>
            <person name="Mutti N.S."/>
            <person name="Fang X."/>
            <person name="Qin N."/>
            <person name="Donahue G."/>
            <person name="Yang P."/>
            <person name="Li Q."/>
            <person name="Li C."/>
            <person name="Zhang P."/>
            <person name="Huang Z."/>
            <person name="Berger S.L."/>
            <person name="Reinberg D."/>
            <person name="Wang J."/>
            <person name="Liebig J."/>
        </authorList>
    </citation>
    <scope>NUCLEOTIDE SEQUENCE [LARGE SCALE GENOMIC DNA]</scope>
    <source>
        <strain evidence="17 18">Hsal</strain>
    </source>
</reference>
<evidence type="ECO:0000256" key="3">
    <source>
        <dbReference type="ARBA" id="ARBA00007487"/>
    </source>
</evidence>
<evidence type="ECO:0000256" key="12">
    <source>
        <dbReference type="ARBA" id="ARBA00033354"/>
    </source>
</evidence>
<dbReference type="STRING" id="1902579.BHV28_01630"/>
<keyword evidence="8 15" id="KW-0547">Nucleotide-binding</keyword>
<gene>
    <name evidence="17" type="ORF">BHV28_01630</name>
</gene>
<dbReference type="InterPro" id="IPR029499">
    <property type="entry name" value="PduO-typ"/>
</dbReference>
<dbReference type="FunFam" id="1.20.1200.10:FF:000003">
    <property type="entry name" value="ATP:cob(I)alamin adenosyltransferase"/>
    <property type="match status" value="1"/>
</dbReference>
<dbReference type="GO" id="GO:0009236">
    <property type="term" value="P:cobalamin biosynthetic process"/>
    <property type="evidence" value="ECO:0007669"/>
    <property type="project" value="UniProtKB-UniRule"/>
</dbReference>
<dbReference type="EC" id="2.5.1.17" evidence="4 15"/>
<proteinExistence type="inferred from homology"/>
<dbReference type="GO" id="GO:0005524">
    <property type="term" value="F:ATP binding"/>
    <property type="evidence" value="ECO:0007669"/>
    <property type="project" value="UniProtKB-UniRule"/>
</dbReference>
<evidence type="ECO:0000256" key="2">
    <source>
        <dbReference type="ARBA" id="ARBA00005121"/>
    </source>
</evidence>
<evidence type="ECO:0000256" key="14">
    <source>
        <dbReference type="ARBA" id="ARBA00048692"/>
    </source>
</evidence>
<dbReference type="EMBL" id="CP017315">
    <property type="protein sequence ID" value="AQS40888.1"/>
    <property type="molecule type" value="Genomic_DNA"/>
</dbReference>
<evidence type="ECO:0000256" key="4">
    <source>
        <dbReference type="ARBA" id="ARBA00012454"/>
    </source>
</evidence>
<dbReference type="Pfam" id="PF01923">
    <property type="entry name" value="Cob_adeno_trans"/>
    <property type="match status" value="1"/>
</dbReference>
<dbReference type="GO" id="GO:0008817">
    <property type="term" value="F:corrinoid adenosyltransferase activity"/>
    <property type="evidence" value="ECO:0007669"/>
    <property type="project" value="UniProtKB-UniRule"/>
</dbReference>
<dbReference type="PANTHER" id="PTHR12213">
    <property type="entry name" value="CORRINOID ADENOSYLTRANSFERASE"/>
    <property type="match status" value="1"/>
</dbReference>
<dbReference type="Gene3D" id="1.20.1200.10">
    <property type="entry name" value="Cobalamin adenosyltransferase-like"/>
    <property type="match status" value="1"/>
</dbReference>
<dbReference type="SUPFAM" id="SSF89028">
    <property type="entry name" value="Cobalamin adenosyltransferase-like"/>
    <property type="match status" value="1"/>
</dbReference>
<dbReference type="UniPathway" id="UPA00148">
    <property type="reaction ID" value="UER00233"/>
</dbReference>
<dbReference type="AlphaFoldDB" id="A0A1U9JSQ3"/>
<evidence type="ECO:0000256" key="11">
    <source>
        <dbReference type="ARBA" id="ARBA00033334"/>
    </source>
</evidence>
<keyword evidence="18" id="KW-1185">Reference proteome</keyword>
<comment type="pathway">
    <text evidence="2 15">Cofactor biosynthesis; adenosylcobalamin biosynthesis; adenosylcobalamin from cob(II)yrinate a,c-diamide: step 2/7.</text>
</comment>
<feature type="domain" description="Cobalamin adenosyltransferase-like" evidence="16">
    <location>
        <begin position="7"/>
        <end position="177"/>
    </location>
</feature>
<comment type="catalytic activity">
    <reaction evidence="14 15">
        <text>2 cob(II)alamin + reduced [electron-transfer flavoprotein] + 2 ATP = 2 adenosylcob(III)alamin + 2 triphosphate + oxidized [electron-transfer flavoprotein] + 3 H(+)</text>
        <dbReference type="Rhea" id="RHEA:28671"/>
        <dbReference type="Rhea" id="RHEA-COMP:10685"/>
        <dbReference type="Rhea" id="RHEA-COMP:10686"/>
        <dbReference type="ChEBI" id="CHEBI:15378"/>
        <dbReference type="ChEBI" id="CHEBI:16304"/>
        <dbReference type="ChEBI" id="CHEBI:18036"/>
        <dbReference type="ChEBI" id="CHEBI:18408"/>
        <dbReference type="ChEBI" id="CHEBI:30616"/>
        <dbReference type="ChEBI" id="CHEBI:57692"/>
        <dbReference type="ChEBI" id="CHEBI:58307"/>
        <dbReference type="EC" id="2.5.1.17"/>
    </reaction>
</comment>